<dbReference type="SUPFAM" id="SSF52058">
    <property type="entry name" value="L domain-like"/>
    <property type="match status" value="5"/>
</dbReference>
<keyword evidence="1" id="KW-0433">Leucine-rich repeat</keyword>
<dbReference type="RefSeq" id="WP_341691889.1">
    <property type="nucleotide sequence ID" value="NZ_JBBYHS010000008.1"/>
</dbReference>
<proteinExistence type="predicted"/>
<reference evidence="6 7" key="1">
    <citation type="submission" date="2024-04" db="EMBL/GenBank/DDBJ databases">
        <title>Flavobacterium sp. DGU38 16S ribosomal RNA gene Genome sequencing and assembly.</title>
        <authorList>
            <person name="Park S."/>
        </authorList>
    </citation>
    <scope>NUCLEOTIDE SEQUENCE [LARGE SCALE GENOMIC DNA]</scope>
    <source>
        <strain evidence="6 7">DGU38</strain>
    </source>
</reference>
<sequence>MKPKFLFFLLFLVNAGAYAQYTAIPDPKFEAKLIALKLDDAADGKVLTSNINTVKSLSISFSSIKDLTGLQDFTALTSLNVGANELTTLDVSKNTALISLFCYNNQLTTLNISNNTALANLQCYNNFLTSLDVSKNTALTTLQCHYNKINSLNISNNSKLTAFYCNDNLLTSINLKNGKNTTLGILNLRNNPFLTCISVDDVAYANTKWANQKDDSTVFVTYDCAATTSISNPLFEDKLIALGIDTDGKNGLVLNSSIETITTLDVSNSSLTDLTGIEGFKGLTTLNVSNNSLKSIDLSKNTALTSLNCSNNATLTCIQVANIATAKANITTSQEAKDKFNLDCKAYTLIPDAKFEEKLISLGLDDVADGRVLTSKINKIKDLNLRSSGIVDFTGIQDFTNLTTLNCSYNHYATTLDVSNNLNLKNLYCTDNDVKTIKLSSSLVNLELDRNELTSLDVSKNTDLTNLSFVSNAVSSIDVSNSTKLNNLAFSNNNISDLDITKNTELTTLECGNNKIKNLNISKNTKLIFLNCAYNQITSLNTTENKDLQTLVCANNEIANLDVSKNEKLTGLNASGNKLTSLDVSKNTSLQTLAFSSNQIENIDINNATKITSLSVSKNNLSNLSTGNLPELNYLYCDNNKITSLDVSKNTKLLQLDCSSNQLTYLNIKNKTSNFKSFKCLINPNLTCIAVDDVTTANTTWINSKDTNAIFSIYDCLTLTQIPSELFENKLIALGIDTDGKNGIVLNSSIANITTLDVSNSSLTDLIGLEGFKSLTSLNCSNNLFDNIDISKNPTLNNLNCDNNTLLRCILVADIEVAKKTVTTSQQTKDKFSLDCTIYTIIPDAKFEAKLIALGYDTELNGKIPTININELKTLNIGYSEITDLTGIQDFEALTTLSCYNNKLTTLDLSKNPNIVKLECSFNKITNLNISNNTNLSELACTSNNLTRLDLSKNKALTRLSCSNNNLTQLNIKNGNNTNLSYLSIYSNPLFCITVDDVVYANTKWKSLLGQNAMFTTYDCTSVTVIPDTKFEDKLIALGIDTDGKNGIVNNSSIEKLTSLDVSNSSITNLTGLHGFKALSTLNCYNNVLKTLDLDQNPTLVNLNCSTNQLTDLVLEKCIALKELDLSSNQFTRLELDKNVALTKLNCNSNKLYYVNLQNNKALTSLSCNTNEFTSLSLGGNQLQYLDCSVNKLSSLYLEGFTELQSLICSDNKIFNLRISENTKLKTVTANNNQVTNVDLSKLTLLESLNVSTNKLTQLDVSKNTALKQLFGSSNLLTSINISSNKSLTDLDCSSNKLTVLNLKNGNNTKFNSAAINFKNNPDLSCIKVDNESYSNTNWAAKKDNTASYSLFCDLNIPANNFSVETRSESCVNQKNGGINISGKASYPYVANINGQTKAFTDNSLNLENLAPGNYSVVITIPDENFEQKYNFTIEKASTISGKSSVSSKEVNVEITEGTAPYTVFVDGIEQFETQETNFSITAKKGRLLEVKTAKACEGVYAKDISELDIMVSAYPNPTSGQFYINVPTSKEEIIIQINTLDGRVVSNKKYILDNGIAKLTLENEPQGVYFATVYLDTIKTVKIIKK</sequence>
<gene>
    <name evidence="6" type="ORF">AAEO57_09305</name>
</gene>
<keyword evidence="2 4" id="KW-0732">Signal</keyword>
<dbReference type="InterPro" id="IPR026444">
    <property type="entry name" value="Secre_tail"/>
</dbReference>
<dbReference type="PANTHER" id="PTHR47566:SF1">
    <property type="entry name" value="PROTEIN NUD1"/>
    <property type="match status" value="1"/>
</dbReference>
<feature type="domain" description="Secretion system C-terminal sorting" evidence="5">
    <location>
        <begin position="1515"/>
        <end position="1583"/>
    </location>
</feature>
<organism evidence="6 7">
    <name type="scientific">Flavobacterium calami</name>
    <dbReference type="NCBI Taxonomy" id="3139144"/>
    <lineage>
        <taxon>Bacteria</taxon>
        <taxon>Pseudomonadati</taxon>
        <taxon>Bacteroidota</taxon>
        <taxon>Flavobacteriia</taxon>
        <taxon>Flavobacteriales</taxon>
        <taxon>Flavobacteriaceae</taxon>
        <taxon>Flavobacterium</taxon>
    </lineage>
</organism>
<evidence type="ECO:0000313" key="7">
    <source>
        <dbReference type="Proteomes" id="UP001485226"/>
    </source>
</evidence>
<dbReference type="InterPro" id="IPR032675">
    <property type="entry name" value="LRR_dom_sf"/>
</dbReference>
<dbReference type="Gene3D" id="3.80.10.10">
    <property type="entry name" value="Ribonuclease Inhibitor"/>
    <property type="match status" value="8"/>
</dbReference>
<keyword evidence="7" id="KW-1185">Reference proteome</keyword>
<name>A0ABU9IPY6_9FLAO</name>
<protein>
    <submittedName>
        <fullName evidence="6">T9SS type A sorting domain-containing protein</fullName>
    </submittedName>
</protein>
<dbReference type="SMART" id="SM00365">
    <property type="entry name" value="LRR_SD22"/>
    <property type="match status" value="9"/>
</dbReference>
<evidence type="ECO:0000256" key="3">
    <source>
        <dbReference type="ARBA" id="ARBA00022737"/>
    </source>
</evidence>
<evidence type="ECO:0000256" key="4">
    <source>
        <dbReference type="SAM" id="SignalP"/>
    </source>
</evidence>
<dbReference type="InterPro" id="IPR052574">
    <property type="entry name" value="CDIRP"/>
</dbReference>
<evidence type="ECO:0000256" key="2">
    <source>
        <dbReference type="ARBA" id="ARBA00022729"/>
    </source>
</evidence>
<keyword evidence="3" id="KW-0677">Repeat</keyword>
<feature type="chain" id="PRO_5047535889" evidence="4">
    <location>
        <begin position="20"/>
        <end position="1587"/>
    </location>
</feature>
<evidence type="ECO:0000259" key="5">
    <source>
        <dbReference type="Pfam" id="PF18962"/>
    </source>
</evidence>
<dbReference type="Proteomes" id="UP001485226">
    <property type="component" value="Unassembled WGS sequence"/>
</dbReference>
<dbReference type="Pfam" id="PF18962">
    <property type="entry name" value="Por_Secre_tail"/>
    <property type="match status" value="1"/>
</dbReference>
<comment type="caution">
    <text evidence="6">The sequence shown here is derived from an EMBL/GenBank/DDBJ whole genome shotgun (WGS) entry which is preliminary data.</text>
</comment>
<dbReference type="NCBIfam" id="TIGR04183">
    <property type="entry name" value="Por_Secre_tail"/>
    <property type="match status" value="1"/>
</dbReference>
<dbReference type="PANTHER" id="PTHR47566">
    <property type="match status" value="1"/>
</dbReference>
<evidence type="ECO:0000256" key="1">
    <source>
        <dbReference type="ARBA" id="ARBA00022614"/>
    </source>
</evidence>
<evidence type="ECO:0000313" key="6">
    <source>
        <dbReference type="EMBL" id="MEL1253973.1"/>
    </source>
</evidence>
<dbReference type="SMART" id="SM00364">
    <property type="entry name" value="LRR_BAC"/>
    <property type="match status" value="10"/>
</dbReference>
<dbReference type="EMBL" id="JBBYHS010000008">
    <property type="protein sequence ID" value="MEL1253973.1"/>
    <property type="molecule type" value="Genomic_DNA"/>
</dbReference>
<accession>A0ABU9IPY6</accession>
<feature type="signal peptide" evidence="4">
    <location>
        <begin position="1"/>
        <end position="19"/>
    </location>
</feature>